<dbReference type="InterPro" id="IPR046433">
    <property type="entry name" value="ActCoA_hydro"/>
</dbReference>
<evidence type="ECO:0000313" key="2">
    <source>
        <dbReference type="EMBL" id="MPM64097.1"/>
    </source>
</evidence>
<dbReference type="GO" id="GO:0006083">
    <property type="term" value="P:acetate metabolic process"/>
    <property type="evidence" value="ECO:0007669"/>
    <property type="project" value="InterPro"/>
</dbReference>
<dbReference type="PANTHER" id="PTHR21432:SF20">
    <property type="entry name" value="ACETYL-COA HYDROLASE"/>
    <property type="match status" value="1"/>
</dbReference>
<dbReference type="GO" id="GO:0008775">
    <property type="term" value="F:acetate CoA-transferase activity"/>
    <property type="evidence" value="ECO:0007669"/>
    <property type="project" value="InterPro"/>
</dbReference>
<accession>A0A645BFI6</accession>
<dbReference type="Gene3D" id="3.30.750.70">
    <property type="entry name" value="4-hydroxybutyrate coenzyme like domains"/>
    <property type="match status" value="1"/>
</dbReference>
<gene>
    <name evidence="2" type="ORF">SDC9_110983</name>
</gene>
<proteinExistence type="predicted"/>
<sequence>MPKVAGEYEIHISQVTAVVETDRSTPGFDPGVLTDVDKAIGANVAGIVKDGSTIQLGIGAVPDAVAMAFMDKKHLGVHTEMVTSSIAALAEAGVIDGTKKSLHPGKIIGSFANGSRALYDFMDENPSIYMIPTFYVNDPCVVAKNDNMVSINTCIEVDLVGQISSESIGPRQFSGTGGQNDFAEGAIHAKNGMSIIAMASAGTKKDGTTFSKIKSMLTPGAIVTMSRNNIDYIVTEYGVAPMKARTVRDRVENLIAIAHPDFRAQLREEANKLMLW</sequence>
<dbReference type="SUPFAM" id="SSF100950">
    <property type="entry name" value="NagB/RpiA/CoA transferase-like"/>
    <property type="match status" value="1"/>
</dbReference>
<dbReference type="InterPro" id="IPR037171">
    <property type="entry name" value="NagB/RpiA_transferase-like"/>
</dbReference>
<evidence type="ECO:0000259" key="1">
    <source>
        <dbReference type="Pfam" id="PF13336"/>
    </source>
</evidence>
<dbReference type="PANTHER" id="PTHR21432">
    <property type="entry name" value="ACETYL-COA HYDROLASE-RELATED"/>
    <property type="match status" value="1"/>
</dbReference>
<name>A0A645BFI6_9ZZZZ</name>
<reference evidence="2" key="1">
    <citation type="submission" date="2019-08" db="EMBL/GenBank/DDBJ databases">
        <authorList>
            <person name="Kucharzyk K."/>
            <person name="Murdoch R.W."/>
            <person name="Higgins S."/>
            <person name="Loffler F."/>
        </authorList>
    </citation>
    <scope>NUCLEOTIDE SEQUENCE</scope>
</reference>
<dbReference type="Pfam" id="PF13336">
    <property type="entry name" value="AcetylCoA_hyd_C"/>
    <property type="match status" value="1"/>
</dbReference>
<feature type="domain" description="Acetyl-CoA hydrolase/transferase C-terminal" evidence="1">
    <location>
        <begin position="114"/>
        <end position="270"/>
    </location>
</feature>
<dbReference type="AlphaFoldDB" id="A0A645BFI6"/>
<dbReference type="EC" id="2.8.3.-" evidence="2"/>
<protein>
    <submittedName>
        <fullName evidence="2">Butanoate coenzyme A-transferase</fullName>
        <ecNumber evidence="2">2.8.3.-</ecNumber>
    </submittedName>
</protein>
<dbReference type="InterPro" id="IPR038460">
    <property type="entry name" value="AcetylCoA_hyd_C_sf"/>
</dbReference>
<dbReference type="InterPro" id="IPR026888">
    <property type="entry name" value="AcetylCoA_hyd_C"/>
</dbReference>
<keyword evidence="2" id="KW-0808">Transferase</keyword>
<comment type="caution">
    <text evidence="2">The sequence shown here is derived from an EMBL/GenBank/DDBJ whole genome shotgun (WGS) entry which is preliminary data.</text>
</comment>
<dbReference type="EMBL" id="VSSQ01019769">
    <property type="protein sequence ID" value="MPM64097.1"/>
    <property type="molecule type" value="Genomic_DNA"/>
</dbReference>
<organism evidence="2">
    <name type="scientific">bioreactor metagenome</name>
    <dbReference type="NCBI Taxonomy" id="1076179"/>
    <lineage>
        <taxon>unclassified sequences</taxon>
        <taxon>metagenomes</taxon>
        <taxon>ecological metagenomes</taxon>
    </lineage>
</organism>
<dbReference type="Gene3D" id="3.40.1080.20">
    <property type="entry name" value="Acetyl-CoA hydrolase/transferase C-terminal domain"/>
    <property type="match status" value="1"/>
</dbReference>